<dbReference type="InterPro" id="IPR055256">
    <property type="entry name" value="KH_1_KHDC4/BBP-like"/>
</dbReference>
<comment type="caution">
    <text evidence="3">The sequence shown here is derived from an EMBL/GenBank/DDBJ whole genome shotgun (WGS) entry which is preliminary data.</text>
</comment>
<evidence type="ECO:0000313" key="3">
    <source>
        <dbReference type="EMBL" id="CAG5059345.1"/>
    </source>
</evidence>
<feature type="region of interest" description="Disordered" evidence="1">
    <location>
        <begin position="92"/>
        <end position="128"/>
    </location>
</feature>
<dbReference type="EMBL" id="CAJQZP010001697">
    <property type="protein sequence ID" value="CAG5059345.1"/>
    <property type="molecule type" value="Genomic_DNA"/>
</dbReference>
<feature type="region of interest" description="Disordered" evidence="1">
    <location>
        <begin position="932"/>
        <end position="975"/>
    </location>
</feature>
<organism evidence="3 4">
    <name type="scientific">Parnassius apollo</name>
    <name type="common">Apollo butterfly</name>
    <name type="synonym">Papilio apollo</name>
    <dbReference type="NCBI Taxonomy" id="110799"/>
    <lineage>
        <taxon>Eukaryota</taxon>
        <taxon>Metazoa</taxon>
        <taxon>Ecdysozoa</taxon>
        <taxon>Arthropoda</taxon>
        <taxon>Hexapoda</taxon>
        <taxon>Insecta</taxon>
        <taxon>Pterygota</taxon>
        <taxon>Neoptera</taxon>
        <taxon>Endopterygota</taxon>
        <taxon>Lepidoptera</taxon>
        <taxon>Glossata</taxon>
        <taxon>Ditrysia</taxon>
        <taxon>Papilionoidea</taxon>
        <taxon>Papilionidae</taxon>
        <taxon>Parnassiinae</taxon>
        <taxon>Parnassini</taxon>
        <taxon>Parnassius</taxon>
        <taxon>Parnassius</taxon>
    </lineage>
</organism>
<dbReference type="InterPro" id="IPR031121">
    <property type="entry name" value="RIK/BLOM7"/>
</dbReference>
<reference evidence="3" key="1">
    <citation type="submission" date="2021-04" db="EMBL/GenBank/DDBJ databases">
        <authorList>
            <person name="Tunstrom K."/>
        </authorList>
    </citation>
    <scope>NUCLEOTIDE SEQUENCE</scope>
</reference>
<accession>A0A8S3YGL2</accession>
<feature type="domain" description="KHDC4/BBP-like KH-domain type I" evidence="2">
    <location>
        <begin position="17"/>
        <end position="79"/>
    </location>
</feature>
<evidence type="ECO:0000259" key="2">
    <source>
        <dbReference type="Pfam" id="PF22675"/>
    </source>
</evidence>
<proteinExistence type="predicted"/>
<dbReference type="Pfam" id="PF22675">
    <property type="entry name" value="KH-I_KHDC4-BBP"/>
    <property type="match status" value="1"/>
</dbReference>
<feature type="compositionally biased region" description="Low complexity" evidence="1">
    <location>
        <begin position="765"/>
        <end position="780"/>
    </location>
</feature>
<dbReference type="InterPro" id="IPR047889">
    <property type="entry name" value="KHDC4_KH-I_second"/>
</dbReference>
<feature type="compositionally biased region" description="Polar residues" evidence="1">
    <location>
        <begin position="393"/>
        <end position="411"/>
    </location>
</feature>
<feature type="compositionally biased region" description="Polar residues" evidence="1">
    <location>
        <begin position="715"/>
        <end position="764"/>
    </location>
</feature>
<feature type="region of interest" description="Disordered" evidence="1">
    <location>
        <begin position="710"/>
        <end position="913"/>
    </location>
</feature>
<feature type="region of interest" description="Disordered" evidence="1">
    <location>
        <begin position="393"/>
        <end position="457"/>
    </location>
</feature>
<feature type="compositionally biased region" description="Pro residues" evidence="1">
    <location>
        <begin position="956"/>
        <end position="966"/>
    </location>
</feature>
<dbReference type="AlphaFoldDB" id="A0A8S3YGL2"/>
<dbReference type="OrthoDB" id="397265at2759"/>
<dbReference type="PANTHER" id="PTHR15744:SF0">
    <property type="entry name" value="KH HOMOLOGY DOMAIN-CONTAINING PROTEIN 4"/>
    <property type="match status" value="1"/>
</dbReference>
<feature type="compositionally biased region" description="Basic and acidic residues" evidence="1">
    <location>
        <begin position="438"/>
        <end position="448"/>
    </location>
</feature>
<gene>
    <name evidence="3" type="ORF">PAPOLLO_LOCUS27991</name>
</gene>
<dbReference type="GO" id="GO:0005634">
    <property type="term" value="C:nucleus"/>
    <property type="evidence" value="ECO:0007669"/>
    <property type="project" value="InterPro"/>
</dbReference>
<evidence type="ECO:0000313" key="4">
    <source>
        <dbReference type="Proteomes" id="UP000691718"/>
    </source>
</evidence>
<dbReference type="PANTHER" id="PTHR15744">
    <property type="entry name" value="BLOM7"/>
    <property type="match status" value="1"/>
</dbReference>
<feature type="compositionally biased region" description="Low complexity" evidence="1">
    <location>
        <begin position="675"/>
        <end position="688"/>
    </location>
</feature>
<dbReference type="Proteomes" id="UP000691718">
    <property type="component" value="Unassembled WGS sequence"/>
</dbReference>
<evidence type="ECO:0000256" key="1">
    <source>
        <dbReference type="SAM" id="MobiDB-lite"/>
    </source>
</evidence>
<feature type="compositionally biased region" description="Pro residues" evidence="1">
    <location>
        <begin position="95"/>
        <end position="120"/>
    </location>
</feature>
<feature type="compositionally biased region" description="Polar residues" evidence="1">
    <location>
        <begin position="781"/>
        <end position="913"/>
    </location>
</feature>
<sequence length="975" mass="102994">MSGGLIDKVYIGLDNAPAAFDIKGRLLGPNGTNLEYIRSETGVVAVLKSDKFEPLHLALHHTRSEALAAARSLAQNLIETIRAELAQWSAAQAGGPPPALNVPPPTLTTTAAPPPIPPPAVTVSLSTPSSLATSSHQTVIPPVVSMAPASTPLMTVRQPTVLQLLPQQQYVLNQENGQLIPIVQPGMQVSNTNFTSLPIAQQLNTIQQPNFGHTQIVDISNMQPVNVTQLRLSGVPSSMSMILPNGLTFPQASLATGDCTTVSSATSTPVVCAAQSTSSQKILYSTDKGDKEVKYHIQGADTVQWTVPGSQTMLIPYQQFQELTSNQAGLTNLQPQQFVSIAPASGFQQTSLPLSAAQLHQLQTTGTIMQFNQKPIVSSASLINIISTGQASSPQIISNSSTPTKNLNQESRGQKRLSDGTPSQLQLRPIAPAGSHVSQDKSSTRDSRSWTNTAARDSTVVSMGMKINPPHGTIIHVSSGQQTNVSASGIAQDGTGMYIKQIDRNAIQIQASKDGQKQDLSTNKMQNTAQNVQMITVPQGMTVLQNPLNLGQMSTVIGQPNSQVYMIPANHPNLVQGSLPPGLIGQQMLQPGQNVTVMQHNQLGMPGGVQYNMPLMPMNMPPNSHYMPTGINLNTQLSAQQLNAALAGQQLTNQNLSVSGTIPIVQAPPPSSPMTNPQQTNPVSQQPPVQQIVPQNSTFITPTSQYTGMPPQYMVQANSGNLSVPGSNPTVQYSLSTNPSNPATPTNGNAQLSAGVDSDNSNGASNQTSYISSSSQDNSYALSSTTGVQNPGQQNFSTDGTPSQTAGFAPGSQSVNQNYNATNGSSAQTPNYNVGQTNTSQPPASYNPGNGSNSQTNQNYGGSNAPSSQNTSQSNFSPSTTPGPSQSYSNANLPNLSNVPYPPNQNSQNLYPNATGQNLAAYANNQYQYNSRPWFRPRYGSPQSSPYGGAGSVPSNGPPMPVPPPSGNYNYWQDS</sequence>
<keyword evidence="4" id="KW-1185">Reference proteome</keyword>
<dbReference type="GO" id="GO:0003723">
    <property type="term" value="F:RNA binding"/>
    <property type="evidence" value="ECO:0007669"/>
    <property type="project" value="InterPro"/>
</dbReference>
<protein>
    <submittedName>
        <fullName evidence="3">(apollo) hypothetical protein</fullName>
    </submittedName>
</protein>
<feature type="region of interest" description="Disordered" evidence="1">
    <location>
        <begin position="665"/>
        <end position="688"/>
    </location>
</feature>
<name>A0A8S3YGL2_PARAO</name>
<dbReference type="CDD" id="cd22386">
    <property type="entry name" value="KH-I_KHDC4_rpt2"/>
    <property type="match status" value="1"/>
</dbReference>